<dbReference type="EMBL" id="JAOPGA020001380">
    <property type="protein sequence ID" value="KAL0487881.1"/>
    <property type="molecule type" value="Genomic_DNA"/>
</dbReference>
<dbReference type="AlphaFoldDB" id="A0AAW2ZGL1"/>
<proteinExistence type="predicted"/>
<evidence type="ECO:0000313" key="2">
    <source>
        <dbReference type="Proteomes" id="UP001431209"/>
    </source>
</evidence>
<organism evidence="1 2">
    <name type="scientific">Acrasis kona</name>
    <dbReference type="NCBI Taxonomy" id="1008807"/>
    <lineage>
        <taxon>Eukaryota</taxon>
        <taxon>Discoba</taxon>
        <taxon>Heterolobosea</taxon>
        <taxon>Tetramitia</taxon>
        <taxon>Eutetramitia</taxon>
        <taxon>Acrasidae</taxon>
        <taxon>Acrasis</taxon>
    </lineage>
</organism>
<accession>A0AAW2ZGL1</accession>
<gene>
    <name evidence="1" type="ORF">AKO1_000102</name>
</gene>
<keyword evidence="2" id="KW-1185">Reference proteome</keyword>
<comment type="caution">
    <text evidence="1">The sequence shown here is derived from an EMBL/GenBank/DDBJ whole genome shotgun (WGS) entry which is preliminary data.</text>
</comment>
<reference evidence="1 2" key="1">
    <citation type="submission" date="2024-03" db="EMBL/GenBank/DDBJ databases">
        <title>The Acrasis kona genome and developmental transcriptomes reveal deep origins of eukaryotic multicellular pathways.</title>
        <authorList>
            <person name="Sheikh S."/>
            <person name="Fu C.-J."/>
            <person name="Brown M.W."/>
            <person name="Baldauf S.L."/>
        </authorList>
    </citation>
    <scope>NUCLEOTIDE SEQUENCE [LARGE SCALE GENOMIC DNA]</scope>
    <source>
        <strain evidence="1 2">ATCC MYA-3509</strain>
    </source>
</reference>
<dbReference type="Proteomes" id="UP001431209">
    <property type="component" value="Unassembled WGS sequence"/>
</dbReference>
<name>A0AAW2ZGL1_9EUKA</name>
<protein>
    <submittedName>
        <fullName evidence="1">MiaA</fullName>
    </submittedName>
</protein>
<evidence type="ECO:0000313" key="1">
    <source>
        <dbReference type="EMBL" id="KAL0487881.1"/>
    </source>
</evidence>
<sequence length="149" mass="17180">MEEIKTILLNREPPILAPGDKVFDESLVDRIESLPQSKNVRAGLHLLNDDIHHAHLLAQSIEGDPIADYWHAILHRREKDYSNSKYWFSHVNSDVLKKVYGQSSISLAKQKSFAFVDQCEKVKSGRDSELEHRQFEEMKSVLEAAIKRE</sequence>